<protein>
    <submittedName>
        <fullName evidence="1">Uncharacterized protein</fullName>
    </submittedName>
</protein>
<dbReference type="STRING" id="742725.HMPREF9450_02113"/>
<dbReference type="Proteomes" id="UP000006008">
    <property type="component" value="Unassembled WGS sequence"/>
</dbReference>
<dbReference type="AlphaFoldDB" id="G5H927"/>
<gene>
    <name evidence="1" type="ORF">HMPREF9450_02113</name>
</gene>
<reference evidence="1 2" key="1">
    <citation type="submission" date="2011-08" db="EMBL/GenBank/DDBJ databases">
        <title>The Genome Sequence of Alistipes indistinctus YIT 12060.</title>
        <authorList>
            <consortium name="The Broad Institute Genome Sequencing Platform"/>
            <person name="Earl A."/>
            <person name="Ward D."/>
            <person name="Feldgarden M."/>
            <person name="Gevers D."/>
            <person name="Morotomi M."/>
            <person name="Young S.K."/>
            <person name="Zeng Q."/>
            <person name="Gargeya S."/>
            <person name="Fitzgerald M."/>
            <person name="Haas B."/>
            <person name="Abouelleil A."/>
            <person name="Alvarado L."/>
            <person name="Arachchi H.M."/>
            <person name="Berlin A."/>
            <person name="Brown A."/>
            <person name="Chapman S.B."/>
            <person name="Chen Z."/>
            <person name="Dunbar C."/>
            <person name="Freedman E."/>
            <person name="Gearin G."/>
            <person name="Gellesch M."/>
            <person name="Goldberg J."/>
            <person name="Griggs A."/>
            <person name="Gujja S."/>
            <person name="Heiman D."/>
            <person name="Howarth C."/>
            <person name="Larson L."/>
            <person name="Lui A."/>
            <person name="MacDonald P.J.P."/>
            <person name="Montmayeur A."/>
            <person name="Murphy C."/>
            <person name="Neiman D."/>
            <person name="Pearson M."/>
            <person name="Priest M."/>
            <person name="Roberts A."/>
            <person name="Saif S."/>
            <person name="Shea T."/>
            <person name="Shenoy N."/>
            <person name="Sisk P."/>
            <person name="Stolte C."/>
            <person name="Sykes S."/>
            <person name="Wortman J."/>
            <person name="Nusbaum C."/>
            <person name="Birren B."/>
        </authorList>
    </citation>
    <scope>NUCLEOTIDE SEQUENCE [LARGE SCALE GENOMIC DNA]</scope>
    <source>
        <strain evidence="1 2">YIT 12060</strain>
    </source>
</reference>
<evidence type="ECO:0000313" key="2">
    <source>
        <dbReference type="Proteomes" id="UP000006008"/>
    </source>
</evidence>
<dbReference type="RefSeq" id="WP_009134919.1">
    <property type="nucleotide sequence ID" value="NZ_CP102250.1"/>
</dbReference>
<name>G5H927_9BACT</name>
<dbReference type="EMBL" id="ADLD01000013">
    <property type="protein sequence ID" value="EHB92064.1"/>
    <property type="molecule type" value="Genomic_DNA"/>
</dbReference>
<dbReference type="GeneID" id="92814866"/>
<keyword evidence="2" id="KW-1185">Reference proteome</keyword>
<sequence length="48" mass="5677">MCDCREKCPTCKALEREKKIKELLKDLEMELPQPIFEKVKEELIGLLN</sequence>
<evidence type="ECO:0000313" key="1">
    <source>
        <dbReference type="EMBL" id="EHB92064.1"/>
    </source>
</evidence>
<comment type="caution">
    <text evidence="1">The sequence shown here is derived from an EMBL/GenBank/DDBJ whole genome shotgun (WGS) entry which is preliminary data.</text>
</comment>
<dbReference type="HOGENOM" id="CLU_3148688_0_0_10"/>
<proteinExistence type="predicted"/>
<dbReference type="PATRIC" id="fig|742725.3.peg.2188"/>
<organism evidence="1 2">
    <name type="scientific">Alistipes indistinctus YIT 12060</name>
    <dbReference type="NCBI Taxonomy" id="742725"/>
    <lineage>
        <taxon>Bacteria</taxon>
        <taxon>Pseudomonadati</taxon>
        <taxon>Bacteroidota</taxon>
        <taxon>Bacteroidia</taxon>
        <taxon>Bacteroidales</taxon>
        <taxon>Rikenellaceae</taxon>
        <taxon>Alistipes</taxon>
    </lineage>
</organism>
<accession>G5H927</accession>